<reference evidence="5" key="2">
    <citation type="submission" date="2025-08" db="UniProtKB">
        <authorList>
            <consortium name="RefSeq"/>
        </authorList>
    </citation>
    <scope>IDENTIFICATION</scope>
    <source>
        <tissue evidence="5">Leaf</tissue>
    </source>
</reference>
<evidence type="ECO:0000256" key="3">
    <source>
        <dbReference type="SAM" id="SignalP"/>
    </source>
</evidence>
<name>A0A1S4ATW5_TOBAC</name>
<dbReference type="PANTHER" id="PTHR13833">
    <property type="match status" value="1"/>
</dbReference>
<dbReference type="PANTHER" id="PTHR13833:SF78">
    <property type="entry name" value="POTASSIUM TRANSPORTER"/>
    <property type="match status" value="1"/>
</dbReference>
<feature type="signal peptide" evidence="3">
    <location>
        <begin position="1"/>
        <end position="24"/>
    </location>
</feature>
<gene>
    <name evidence="5" type="primary">LOC107801174</name>
</gene>
<dbReference type="OrthoDB" id="342730at2759"/>
<accession>A0A1S4ATW5</accession>
<dbReference type="PaxDb" id="4097-A0A1S4ATW5"/>
<dbReference type="STRING" id="4097.A0A1S4ATW5"/>
<evidence type="ECO:0000313" key="5">
    <source>
        <dbReference type="RefSeq" id="XP_016479943.1"/>
    </source>
</evidence>
<dbReference type="GeneID" id="107801174"/>
<dbReference type="InterPro" id="IPR011042">
    <property type="entry name" value="6-blade_b-propeller_TolB-like"/>
</dbReference>
<dbReference type="RefSeq" id="XP_016479943.1">
    <property type="nucleotide sequence ID" value="XM_016624457.2"/>
</dbReference>
<feature type="chain" id="PRO_5010197402" evidence="3">
    <location>
        <begin position="25"/>
        <end position="512"/>
    </location>
</feature>
<keyword evidence="2" id="KW-0472">Membrane</keyword>
<keyword evidence="3" id="KW-0732">Signal</keyword>
<proteinExistence type="predicted"/>
<keyword evidence="2" id="KW-1133">Transmembrane helix</keyword>
<dbReference type="OMA" id="DYDQYQN"/>
<evidence type="ECO:0000256" key="2">
    <source>
        <dbReference type="SAM" id="Phobius"/>
    </source>
</evidence>
<dbReference type="Gene3D" id="2.120.10.30">
    <property type="entry name" value="TolB, C-terminal domain"/>
    <property type="match status" value="1"/>
</dbReference>
<keyword evidence="4" id="KW-1185">Reference proteome</keyword>
<dbReference type="Proteomes" id="UP000790787">
    <property type="component" value="Chromosome 3"/>
</dbReference>
<feature type="compositionally biased region" description="Low complexity" evidence="1">
    <location>
        <begin position="414"/>
        <end position="435"/>
    </location>
</feature>
<dbReference type="SUPFAM" id="SSF101898">
    <property type="entry name" value="NHL repeat"/>
    <property type="match status" value="1"/>
</dbReference>
<organism evidence="4 5">
    <name type="scientific">Nicotiana tabacum</name>
    <name type="common">Common tobacco</name>
    <dbReference type="NCBI Taxonomy" id="4097"/>
    <lineage>
        <taxon>Eukaryota</taxon>
        <taxon>Viridiplantae</taxon>
        <taxon>Streptophyta</taxon>
        <taxon>Embryophyta</taxon>
        <taxon>Tracheophyta</taxon>
        <taxon>Spermatophyta</taxon>
        <taxon>Magnoliopsida</taxon>
        <taxon>eudicotyledons</taxon>
        <taxon>Gunneridae</taxon>
        <taxon>Pentapetalae</taxon>
        <taxon>asterids</taxon>
        <taxon>lamiids</taxon>
        <taxon>Solanales</taxon>
        <taxon>Solanaceae</taxon>
        <taxon>Nicotianoideae</taxon>
        <taxon>Nicotianeae</taxon>
        <taxon>Nicotiana</taxon>
    </lineage>
</organism>
<sequence>MRRNFIILSLIIFLLLLEFSSASASTSATPAAKIVGGVVTNVASVLFKWLWSLKSPAKTAVSSRSMVKFESGYIVETVFDGSKLGIEPYSVEVSSTGEVLILDSENSNIYRVSTPLSRYSRPKLVAGSPEGYSGHIDGRLREARMDHPKGLTMDDQGNIYVADTINMAIRKISDAGVVTIAGGKSARGGGHIDGPSEDAKFSDDFDVVYVGSSCSLLVIDRGNRAIREIHLNDDDCSHNQFDDNNLHLGLALLCAAGFFGYMLALLQRRIGALFSSNSNDLRTPVRGVQHAPYQRNMKSVRPPLIPSEDEYDKPEENLFLSLGRLVLNTGSTVGEIFGGMFSGFRKKPYPHHVQQHYHYPHKQSSAWPMQESYVIRDEDEAPPLDTRDPTPRKTYPLMNKEPEKARHMRQSQSHYGGWNGNAHGHGNFQQHQHQQQFLPQVYQHHEKHQSPSPQTYYEQSCESNEIVFGAVQEQDGRRETMVIKAVDYGDPAYNNHNIRSRFNYSTGYSFGY</sequence>
<evidence type="ECO:0000313" key="4">
    <source>
        <dbReference type="Proteomes" id="UP000790787"/>
    </source>
</evidence>
<feature type="region of interest" description="Disordered" evidence="1">
    <location>
        <begin position="377"/>
        <end position="435"/>
    </location>
</feature>
<dbReference type="RefSeq" id="XP_016479943.1">
    <property type="nucleotide sequence ID" value="XM_016624457.1"/>
</dbReference>
<feature type="transmembrane region" description="Helical" evidence="2">
    <location>
        <begin position="246"/>
        <end position="266"/>
    </location>
</feature>
<dbReference type="KEGG" id="nta:107801174"/>
<dbReference type="AlphaFoldDB" id="A0A1S4ATW5"/>
<protein>
    <submittedName>
        <fullName evidence="5">Uncharacterized protein LOC107801174</fullName>
    </submittedName>
</protein>
<reference evidence="4" key="1">
    <citation type="journal article" date="2014" name="Nat. Commun.">
        <title>The tobacco genome sequence and its comparison with those of tomato and potato.</title>
        <authorList>
            <person name="Sierro N."/>
            <person name="Battey J.N."/>
            <person name="Ouadi S."/>
            <person name="Bakaher N."/>
            <person name="Bovet L."/>
            <person name="Willig A."/>
            <person name="Goepfert S."/>
            <person name="Peitsch M.C."/>
            <person name="Ivanov N.V."/>
        </authorList>
    </citation>
    <scope>NUCLEOTIDE SEQUENCE [LARGE SCALE GENOMIC DNA]</scope>
</reference>
<evidence type="ECO:0000256" key="1">
    <source>
        <dbReference type="SAM" id="MobiDB-lite"/>
    </source>
</evidence>
<keyword evidence="2" id="KW-0812">Transmembrane</keyword>